<evidence type="ECO:0000313" key="2">
    <source>
        <dbReference type="EMBL" id="CAG2228528.1"/>
    </source>
</evidence>
<dbReference type="AlphaFoldDB" id="A0A8S3TAT5"/>
<proteinExistence type="predicted"/>
<sequence>MGIKESSELHNLKERIHKKKYVIEKLKKEFDDLSGRIHKNKEQQFDRLNKLRLNVEDRMNQLEKNMETHYSQVVEKLSSNSNQLNFLEQTTEDNIKEIENTKLESEVNLLYLLKRLDTIQKSDEEKIQCLEKNTNAMLFQFIPENVIENVDAMVHVLDTQQASSKSQQGSNMVQQSQLHIHAEENQPIKHTRKFNADESCIFYGCSFIDENNVITIKEKISYNQYTLNEIETL</sequence>
<evidence type="ECO:0000313" key="3">
    <source>
        <dbReference type="Proteomes" id="UP000683360"/>
    </source>
</evidence>
<reference evidence="2" key="1">
    <citation type="submission" date="2021-03" db="EMBL/GenBank/DDBJ databases">
        <authorList>
            <person name="Bekaert M."/>
        </authorList>
    </citation>
    <scope>NUCLEOTIDE SEQUENCE</scope>
</reference>
<dbReference type="EMBL" id="CAJPWZ010001996">
    <property type="protein sequence ID" value="CAG2228528.1"/>
    <property type="molecule type" value="Genomic_DNA"/>
</dbReference>
<dbReference type="OrthoDB" id="10594503at2759"/>
<organism evidence="2 3">
    <name type="scientific">Mytilus edulis</name>
    <name type="common">Blue mussel</name>
    <dbReference type="NCBI Taxonomy" id="6550"/>
    <lineage>
        <taxon>Eukaryota</taxon>
        <taxon>Metazoa</taxon>
        <taxon>Spiralia</taxon>
        <taxon>Lophotrochozoa</taxon>
        <taxon>Mollusca</taxon>
        <taxon>Bivalvia</taxon>
        <taxon>Autobranchia</taxon>
        <taxon>Pteriomorphia</taxon>
        <taxon>Mytilida</taxon>
        <taxon>Mytiloidea</taxon>
        <taxon>Mytilidae</taxon>
        <taxon>Mytilinae</taxon>
        <taxon>Mytilus</taxon>
    </lineage>
</organism>
<keyword evidence="1" id="KW-0175">Coiled coil</keyword>
<name>A0A8S3TAT5_MYTED</name>
<evidence type="ECO:0000256" key="1">
    <source>
        <dbReference type="SAM" id="Coils"/>
    </source>
</evidence>
<keyword evidence="3" id="KW-1185">Reference proteome</keyword>
<comment type="caution">
    <text evidence="2">The sequence shown here is derived from an EMBL/GenBank/DDBJ whole genome shotgun (WGS) entry which is preliminary data.</text>
</comment>
<dbReference type="Proteomes" id="UP000683360">
    <property type="component" value="Unassembled WGS sequence"/>
</dbReference>
<gene>
    <name evidence="2" type="ORF">MEDL_41474</name>
</gene>
<feature type="coiled-coil region" evidence="1">
    <location>
        <begin position="9"/>
        <end position="72"/>
    </location>
</feature>
<accession>A0A8S3TAT5</accession>
<protein>
    <submittedName>
        <fullName evidence="2">Uncharacterized protein</fullName>
    </submittedName>
</protein>